<dbReference type="SUPFAM" id="SSF55961">
    <property type="entry name" value="Bet v1-like"/>
    <property type="match status" value="1"/>
</dbReference>
<protein>
    <submittedName>
        <fullName evidence="3">SRPBCC domain-containing protein</fullName>
    </submittedName>
</protein>
<name>A0A8T7MAB1_9CHLR</name>
<dbReference type="RefSeq" id="WP_341470767.1">
    <property type="nucleotide sequence ID" value="NZ_CP128400.1"/>
</dbReference>
<sequence>MNLEAFTVEREIWIDARPETIFPFFTDPVKLTKWKGVKATLDPQPGGIYRTNITGRDIVSGKYVEVSPYNRVVFTWGWEGEGSPLPPGTSTVEINLVPDGQGTRLHLKHSNLPTPEMLKSHTEGWEHFLPRLVEASLGNDPGPDPWASGNNQ</sequence>
<evidence type="ECO:0000256" key="1">
    <source>
        <dbReference type="ARBA" id="ARBA00006817"/>
    </source>
</evidence>
<dbReference type="Gene3D" id="3.30.530.20">
    <property type="match status" value="1"/>
</dbReference>
<dbReference type="Proteomes" id="UP001431572">
    <property type="component" value="Chromosome 2"/>
</dbReference>
<evidence type="ECO:0000313" key="5">
    <source>
        <dbReference type="Proteomes" id="UP000521676"/>
    </source>
</evidence>
<evidence type="ECO:0000259" key="2">
    <source>
        <dbReference type="Pfam" id="PF08327"/>
    </source>
</evidence>
<reference evidence="4" key="2">
    <citation type="journal article" date="2024" name="Nature">
        <title>Anoxygenic phototroph of the Chloroflexota uses a type I reaction centre.</title>
        <authorList>
            <person name="Tsuji J.M."/>
            <person name="Shaw N.A."/>
            <person name="Nagashima S."/>
            <person name="Venkiteswaran J.J."/>
            <person name="Schiff S.L."/>
            <person name="Watanabe T."/>
            <person name="Fukui M."/>
            <person name="Hanada S."/>
            <person name="Tank M."/>
            <person name="Neufeld J.D."/>
        </authorList>
    </citation>
    <scope>NUCLEOTIDE SEQUENCE</scope>
    <source>
        <strain evidence="4">L227-S17</strain>
    </source>
</reference>
<dbReference type="Proteomes" id="UP000521676">
    <property type="component" value="Unassembled WGS sequence"/>
</dbReference>
<dbReference type="InterPro" id="IPR023393">
    <property type="entry name" value="START-like_dom_sf"/>
</dbReference>
<evidence type="ECO:0000313" key="4">
    <source>
        <dbReference type="EMBL" id="WJW68864.1"/>
    </source>
</evidence>
<dbReference type="EMBL" id="JACATZ010000003">
    <property type="protein sequence ID" value="NWJ48933.1"/>
    <property type="molecule type" value="Genomic_DNA"/>
</dbReference>
<organism evidence="3 5">
    <name type="scientific">Candidatus Chlorohelix allophototropha</name>
    <dbReference type="NCBI Taxonomy" id="3003348"/>
    <lineage>
        <taxon>Bacteria</taxon>
        <taxon>Bacillati</taxon>
        <taxon>Chloroflexota</taxon>
        <taxon>Chloroflexia</taxon>
        <taxon>Candidatus Chloroheliales</taxon>
        <taxon>Candidatus Chloroheliaceae</taxon>
        <taxon>Candidatus Chlorohelix</taxon>
    </lineage>
</organism>
<dbReference type="Pfam" id="PF08327">
    <property type="entry name" value="AHSA1"/>
    <property type="match status" value="1"/>
</dbReference>
<keyword evidence="6" id="KW-1185">Reference proteome</keyword>
<gene>
    <name evidence="3" type="ORF">HXX08_23985</name>
    <name evidence="4" type="ORF">OZ401_004483</name>
</gene>
<evidence type="ECO:0000313" key="3">
    <source>
        <dbReference type="EMBL" id="NWJ48933.1"/>
    </source>
</evidence>
<accession>A0A8T7MAB1</accession>
<proteinExistence type="inferred from homology"/>
<dbReference type="AlphaFoldDB" id="A0A8T7MAB1"/>
<feature type="domain" description="Activator of Hsp90 ATPase homologue 1/2-like C-terminal" evidence="2">
    <location>
        <begin position="15"/>
        <end position="134"/>
    </location>
</feature>
<dbReference type="EMBL" id="CP128400">
    <property type="protein sequence ID" value="WJW68864.1"/>
    <property type="molecule type" value="Genomic_DNA"/>
</dbReference>
<dbReference type="InterPro" id="IPR013538">
    <property type="entry name" value="ASHA1/2-like_C"/>
</dbReference>
<dbReference type="CDD" id="cd07814">
    <property type="entry name" value="SRPBCC_CalC_Aha1-like"/>
    <property type="match status" value="1"/>
</dbReference>
<reference evidence="3 5" key="1">
    <citation type="submission" date="2020-06" db="EMBL/GenBank/DDBJ databases">
        <title>Anoxygenic phototrophic Chloroflexota member uses a Type I reaction center.</title>
        <authorList>
            <person name="Tsuji J.M."/>
            <person name="Shaw N.A."/>
            <person name="Nagashima S."/>
            <person name="Venkiteswaran J."/>
            <person name="Schiff S.L."/>
            <person name="Hanada S."/>
            <person name="Tank M."/>
            <person name="Neufeld J.D."/>
        </authorList>
    </citation>
    <scope>NUCLEOTIDE SEQUENCE [LARGE SCALE GENOMIC DNA]</scope>
    <source>
        <strain evidence="3">L227-S17</strain>
    </source>
</reference>
<comment type="similarity">
    <text evidence="1">Belongs to the AHA1 family.</text>
</comment>
<evidence type="ECO:0000313" key="6">
    <source>
        <dbReference type="Proteomes" id="UP001431572"/>
    </source>
</evidence>